<accession>A0A1Y2LJP0</accession>
<keyword evidence="4" id="KW-1185">Reference proteome</keyword>
<dbReference type="Proteomes" id="UP000193240">
    <property type="component" value="Unassembled WGS sequence"/>
</dbReference>
<organism evidence="3 4">
    <name type="scientific">Epicoccum nigrum</name>
    <name type="common">Soil fungus</name>
    <name type="synonym">Epicoccum purpurascens</name>
    <dbReference type="NCBI Taxonomy" id="105696"/>
    <lineage>
        <taxon>Eukaryota</taxon>
        <taxon>Fungi</taxon>
        <taxon>Dikarya</taxon>
        <taxon>Ascomycota</taxon>
        <taxon>Pezizomycotina</taxon>
        <taxon>Dothideomycetes</taxon>
        <taxon>Pleosporomycetidae</taxon>
        <taxon>Pleosporales</taxon>
        <taxon>Pleosporineae</taxon>
        <taxon>Didymellaceae</taxon>
        <taxon>Epicoccum</taxon>
    </lineage>
</organism>
<dbReference type="PANTHER" id="PTHR43433:SF10">
    <property type="entry name" value="AB HYDROLASE-1 DOMAIN-CONTAINING PROTEIN"/>
    <property type="match status" value="1"/>
</dbReference>
<name>A0A1Y2LJP0_EPING</name>
<dbReference type="InterPro" id="IPR000073">
    <property type="entry name" value="AB_hydrolase_1"/>
</dbReference>
<dbReference type="Gene3D" id="3.40.50.1820">
    <property type="entry name" value="alpha/beta hydrolase"/>
    <property type="match status" value="1"/>
</dbReference>
<reference evidence="3 4" key="1">
    <citation type="journal article" date="2017" name="Genome Announc.">
        <title>Genome sequence of the saprophytic ascomycete Epicoccum nigrum ICMP 19927 strain isolated from New Zealand.</title>
        <authorList>
            <person name="Fokin M."/>
            <person name="Fleetwood D."/>
            <person name="Weir B.S."/>
            <person name="Villas-Boas S.G."/>
        </authorList>
    </citation>
    <scope>NUCLEOTIDE SEQUENCE [LARGE SCALE GENOMIC DNA]</scope>
    <source>
        <strain evidence="3 4">ICMP 19927</strain>
    </source>
</reference>
<feature type="domain" description="AB hydrolase-1" evidence="2">
    <location>
        <begin position="54"/>
        <end position="307"/>
    </location>
</feature>
<dbReference type="InterPro" id="IPR050471">
    <property type="entry name" value="AB_hydrolase"/>
</dbReference>
<evidence type="ECO:0000313" key="3">
    <source>
        <dbReference type="EMBL" id="OSS43960.1"/>
    </source>
</evidence>
<dbReference type="EMBL" id="KZ107860">
    <property type="protein sequence ID" value="OSS43960.1"/>
    <property type="molecule type" value="Genomic_DNA"/>
</dbReference>
<evidence type="ECO:0000256" key="1">
    <source>
        <dbReference type="SAM" id="MobiDB-lite"/>
    </source>
</evidence>
<gene>
    <name evidence="3" type="ORF">B5807_11471</name>
</gene>
<dbReference type="InParanoid" id="A0A1Y2LJP0"/>
<proteinExistence type="predicted"/>
<dbReference type="InterPro" id="IPR029058">
    <property type="entry name" value="AB_hydrolase_fold"/>
</dbReference>
<dbReference type="PANTHER" id="PTHR43433">
    <property type="entry name" value="HYDROLASE, ALPHA/BETA FOLD FAMILY PROTEIN"/>
    <property type="match status" value="1"/>
</dbReference>
<dbReference type="OMA" id="PWIAGTQ"/>
<feature type="region of interest" description="Disordered" evidence="1">
    <location>
        <begin position="1"/>
        <end position="20"/>
    </location>
</feature>
<evidence type="ECO:0000313" key="4">
    <source>
        <dbReference type="Proteomes" id="UP000193240"/>
    </source>
</evidence>
<protein>
    <recommendedName>
        <fullName evidence="2">AB hydrolase-1 domain-containing protein</fullName>
    </recommendedName>
</protein>
<dbReference type="SUPFAM" id="SSF53474">
    <property type="entry name" value="alpha/beta-Hydrolases"/>
    <property type="match status" value="1"/>
</dbReference>
<sequence>MWPFTSSSTPLPRVPPSSSKLKLQPHESLIYALSSTRTLGYAVYGSASPVSRVIFFFHGMPGSRICGRSWNTLCSRLDVRLICIDRPGYGLSTPSATCLTDWPSDVLSLADHLHIDKFSVIGGSAGGPFALACARFIPSARLRGTTVVCGIGPLDAIVPFGWRWAKWLVGMIARYLVLPRVLAPYANQDAQGLKRVLEDQCVTEEEKAFIYQEAKEGDLDDAVVQFLEAFKQGDGGARLDGKILTSEWGFDVGEAKDKEKVWLLHGDQDRIAPLGYAEWIDERLGGGRLKVLKGMTHSTIWEEGEEEIFRQSAEA</sequence>
<dbReference type="STRING" id="105696.A0A1Y2LJP0"/>
<dbReference type="AlphaFoldDB" id="A0A1Y2LJP0"/>
<evidence type="ECO:0000259" key="2">
    <source>
        <dbReference type="Pfam" id="PF12697"/>
    </source>
</evidence>
<dbReference type="Pfam" id="PF12697">
    <property type="entry name" value="Abhydrolase_6"/>
    <property type="match status" value="1"/>
</dbReference>